<reference evidence="2" key="1">
    <citation type="submission" date="2022-08" db="EMBL/GenBank/DDBJ databases">
        <title>A Global Phylogenomic Analysis of the Shiitake Genus Lentinula.</title>
        <authorList>
            <consortium name="DOE Joint Genome Institute"/>
            <person name="Sierra-Patev S."/>
            <person name="Min B."/>
            <person name="Naranjo-Ortiz M."/>
            <person name="Looney B."/>
            <person name="Konkel Z."/>
            <person name="Slot J.C."/>
            <person name="Sakamoto Y."/>
            <person name="Steenwyk J.L."/>
            <person name="Rokas A."/>
            <person name="Carro J."/>
            <person name="Camarero S."/>
            <person name="Ferreira P."/>
            <person name="Molpeceres G."/>
            <person name="Ruiz-Duenas F.J."/>
            <person name="Serrano A."/>
            <person name="Henrissat B."/>
            <person name="Drula E."/>
            <person name="Hughes K.W."/>
            <person name="Mata J.L."/>
            <person name="Ishikawa N.K."/>
            <person name="Vargas-Isla R."/>
            <person name="Ushijima S."/>
            <person name="Smith C.A."/>
            <person name="Ahrendt S."/>
            <person name="Andreopoulos W."/>
            <person name="He G."/>
            <person name="Labutti K."/>
            <person name="Lipzen A."/>
            <person name="Ng V."/>
            <person name="Riley R."/>
            <person name="Sandor L."/>
            <person name="Barry K."/>
            <person name="Martinez A.T."/>
            <person name="Xiao Y."/>
            <person name="Gibbons J.G."/>
            <person name="Terashima K."/>
            <person name="Grigoriev I.V."/>
            <person name="Hibbett D.S."/>
        </authorList>
    </citation>
    <scope>NUCLEOTIDE SEQUENCE</scope>
    <source>
        <strain evidence="2">RHP3577 ss4</strain>
    </source>
</reference>
<evidence type="ECO:0000256" key="1">
    <source>
        <dbReference type="SAM" id="MobiDB-lite"/>
    </source>
</evidence>
<protein>
    <submittedName>
        <fullName evidence="2">Uncharacterized protein</fullName>
    </submittedName>
</protein>
<name>A0ABQ8VQC6_9AGAR</name>
<gene>
    <name evidence="2" type="ORF">C8R41DRAFT_979132</name>
</gene>
<comment type="caution">
    <text evidence="2">The sequence shown here is derived from an EMBL/GenBank/DDBJ whole genome shotgun (WGS) entry which is preliminary data.</text>
</comment>
<evidence type="ECO:0000313" key="2">
    <source>
        <dbReference type="EMBL" id="KAJ4498116.1"/>
    </source>
</evidence>
<evidence type="ECO:0000313" key="3">
    <source>
        <dbReference type="Proteomes" id="UP001150217"/>
    </source>
</evidence>
<feature type="region of interest" description="Disordered" evidence="1">
    <location>
        <begin position="341"/>
        <end position="369"/>
    </location>
</feature>
<keyword evidence="3" id="KW-1185">Reference proteome</keyword>
<dbReference type="Proteomes" id="UP001150217">
    <property type="component" value="Unassembled WGS sequence"/>
</dbReference>
<proteinExistence type="predicted"/>
<feature type="region of interest" description="Disordered" evidence="1">
    <location>
        <begin position="402"/>
        <end position="454"/>
    </location>
</feature>
<feature type="compositionally biased region" description="Polar residues" evidence="1">
    <location>
        <begin position="341"/>
        <end position="354"/>
    </location>
</feature>
<accession>A0ABQ8VQC6</accession>
<feature type="compositionally biased region" description="Basic and acidic residues" evidence="1">
    <location>
        <begin position="417"/>
        <end position="454"/>
    </location>
</feature>
<organism evidence="2 3">
    <name type="scientific">Lentinula lateritia</name>
    <dbReference type="NCBI Taxonomy" id="40482"/>
    <lineage>
        <taxon>Eukaryota</taxon>
        <taxon>Fungi</taxon>
        <taxon>Dikarya</taxon>
        <taxon>Basidiomycota</taxon>
        <taxon>Agaricomycotina</taxon>
        <taxon>Agaricomycetes</taxon>
        <taxon>Agaricomycetidae</taxon>
        <taxon>Agaricales</taxon>
        <taxon>Marasmiineae</taxon>
        <taxon>Omphalotaceae</taxon>
        <taxon>Lentinula</taxon>
    </lineage>
</organism>
<sequence>MAFLETAERMKDQSMKPQAGDLRNVFSDCSDIHGAHPSRTSFSSYDTHYFTKFNDHDGLERVLRLDKDSGIRVIPVSASPVLAERYQSVNSRGSGTPRPKEHPLNNLQNIPIVDASRVRPYSHIPDAVLTPSTNLVHAPDHNRTEIDAPKFNNHDDTNPPIWMNALNSSSLLSPIVINKQHSYPHSSEKPKTATVSPLTYIHSAKALESLTLPCIPLTTHIRLCLCGELFSYNLSNLQSDPREIIELLKSTGSERGNWMTVGACYRRQCNPHAAIAVIQSMVEVMARYGVSENELKPAFLLLAGCESDLSKLTRNEGRITLEHQQKSQRWLQKVYGAMKSNSDSIRVDAPSSNPKLPAHPPSPPGSDEHLRREIQSLRDRLRHQALAVEASGPSIMILGSDHRKLQSSNPGLLSDVRSAKRKLEGSYNSERDTRRRIEREIKNMKAGRDKTFRR</sequence>
<dbReference type="EMBL" id="JANVFT010000017">
    <property type="protein sequence ID" value="KAJ4498116.1"/>
    <property type="molecule type" value="Genomic_DNA"/>
</dbReference>